<gene>
    <name evidence="2" type="ORF">CLG94_09700</name>
</gene>
<accession>A0A2T4TWP6</accession>
<keyword evidence="1" id="KW-0812">Transmembrane</keyword>
<feature type="transmembrane region" description="Helical" evidence="1">
    <location>
        <begin position="34"/>
        <end position="53"/>
    </location>
</feature>
<sequence>MTIIEAIYAGTQAIEFFLREYVFDTWLGRWVDEYWLLIFFISLLIYTFKRLLALRTEQEIRARLAWYRERFDHELREGRAAGENCIRAEQAVIELSWVLEGGGVGGELGECWGRE</sequence>
<name>A0A2T4TWP6_9BACT</name>
<dbReference type="AlphaFoldDB" id="A0A2T4TWP6"/>
<dbReference type="RefSeq" id="WP_107563058.1">
    <property type="nucleotide sequence ID" value="NZ_NVQC01000023.1"/>
</dbReference>
<proteinExistence type="predicted"/>
<evidence type="ECO:0000313" key="2">
    <source>
        <dbReference type="EMBL" id="PTL35533.1"/>
    </source>
</evidence>
<evidence type="ECO:0000256" key="1">
    <source>
        <dbReference type="SAM" id="Phobius"/>
    </source>
</evidence>
<keyword evidence="1" id="KW-0472">Membrane</keyword>
<comment type="caution">
    <text evidence="2">The sequence shown here is derived from an EMBL/GenBank/DDBJ whole genome shotgun (WGS) entry which is preliminary data.</text>
</comment>
<dbReference type="Proteomes" id="UP000241436">
    <property type="component" value="Unassembled WGS sequence"/>
</dbReference>
<dbReference type="EMBL" id="NVQC01000023">
    <property type="protein sequence ID" value="PTL35533.1"/>
    <property type="molecule type" value="Genomic_DNA"/>
</dbReference>
<reference evidence="3" key="2">
    <citation type="journal article" date="2018" name="Environ. Microbiol.">
        <title>Bloom of a denitrifying methanotroph, 'Candidatus Methylomirabilis limnetica', in a deep stratified lake.</title>
        <authorList>
            <person name="Graf J.S."/>
            <person name="Mayr M.J."/>
            <person name="Marchant H.K."/>
            <person name="Tienken D."/>
            <person name="Hach P.F."/>
            <person name="Brand A."/>
            <person name="Schubert C.J."/>
            <person name="Kuypers M.M."/>
            <person name="Milucka J."/>
        </authorList>
    </citation>
    <scope>NUCLEOTIDE SEQUENCE [LARGE SCALE GENOMIC DNA]</scope>
    <source>
        <strain evidence="3">Zug</strain>
    </source>
</reference>
<keyword evidence="3" id="KW-1185">Reference proteome</keyword>
<keyword evidence="1" id="KW-1133">Transmembrane helix</keyword>
<protein>
    <submittedName>
        <fullName evidence="2">Uncharacterized protein</fullName>
    </submittedName>
</protein>
<organism evidence="2 3">
    <name type="scientific">Candidatus Methylomirabilis limnetica</name>
    <dbReference type="NCBI Taxonomy" id="2033718"/>
    <lineage>
        <taxon>Bacteria</taxon>
        <taxon>Candidatus Methylomirabilota</taxon>
        <taxon>Candidatus Methylomirabilia</taxon>
        <taxon>Candidatus Methylomirabilales</taxon>
        <taxon>Candidatus Methylomirabilaceae</taxon>
        <taxon>Candidatus Methylomirabilis</taxon>
    </lineage>
</organism>
<evidence type="ECO:0000313" key="3">
    <source>
        <dbReference type="Proteomes" id="UP000241436"/>
    </source>
</evidence>
<reference evidence="2 3" key="1">
    <citation type="submission" date="2017-09" db="EMBL/GenBank/DDBJ databases">
        <title>Bloom of a denitrifying methanotroph, Candidatus Methylomirabilis limnetica, in a deep stratified lake.</title>
        <authorList>
            <person name="Graf J.S."/>
            <person name="Marchant H.K."/>
            <person name="Tienken D."/>
            <person name="Hach P.F."/>
            <person name="Brand A."/>
            <person name="Schubert C.J."/>
            <person name="Kuypers M.M."/>
            <person name="Milucka J."/>
        </authorList>
    </citation>
    <scope>NUCLEOTIDE SEQUENCE [LARGE SCALE GENOMIC DNA]</scope>
    <source>
        <strain evidence="2 3">Zug</strain>
    </source>
</reference>